<dbReference type="InterPro" id="IPR001736">
    <property type="entry name" value="PLipase_D/transphosphatidylase"/>
</dbReference>
<evidence type="ECO:0000313" key="9">
    <source>
        <dbReference type="EMBL" id="VVE57539.1"/>
    </source>
</evidence>
<sequence length="180" mass="19495">MRDVALAVLIGLLPASAVSAAPAVSCAQPGVQVGFSPEGSARSLVLDTLGSAKHSIRMLAYSFQAPDIMEALVAAKRRGVDVRVVVDKQRNEGKTSRAAMDFVTRHGVEVRTNDRFHIHHDKTIVVDGATVETGSFNFAESAETGNSENVVVICNMPDVARQYLEHWQSRWDLGEAHTAR</sequence>
<dbReference type="InterPro" id="IPR025202">
    <property type="entry name" value="PLD-like_dom"/>
</dbReference>
<comment type="similarity">
    <text evidence="2">Belongs to the phospholipase D family.</text>
</comment>
<evidence type="ECO:0000256" key="6">
    <source>
        <dbReference type="ARBA" id="ARBA00023098"/>
    </source>
</evidence>
<evidence type="ECO:0000256" key="7">
    <source>
        <dbReference type="SAM" id="SignalP"/>
    </source>
</evidence>
<accession>A0A5E4Z8P9</accession>
<dbReference type="CDD" id="cd09170">
    <property type="entry name" value="PLDc_Nuc"/>
    <property type="match status" value="1"/>
</dbReference>
<dbReference type="Proteomes" id="UP000406256">
    <property type="component" value="Unassembled WGS sequence"/>
</dbReference>
<dbReference type="EC" id="3.1.4.4" evidence="3"/>
<feature type="chain" id="PRO_5022898412" description="phospholipase D" evidence="7">
    <location>
        <begin position="21"/>
        <end position="180"/>
    </location>
</feature>
<dbReference type="InterPro" id="IPR051406">
    <property type="entry name" value="PLD_domain"/>
</dbReference>
<dbReference type="GO" id="GO:0004630">
    <property type="term" value="F:phospholipase D activity"/>
    <property type="evidence" value="ECO:0007669"/>
    <property type="project" value="UniProtKB-EC"/>
</dbReference>
<keyword evidence="5" id="KW-0442">Lipid degradation</keyword>
<dbReference type="PROSITE" id="PS50035">
    <property type="entry name" value="PLD"/>
    <property type="match status" value="1"/>
</dbReference>
<evidence type="ECO:0000256" key="2">
    <source>
        <dbReference type="ARBA" id="ARBA00008664"/>
    </source>
</evidence>
<dbReference type="GO" id="GO:0016042">
    <property type="term" value="P:lipid catabolic process"/>
    <property type="evidence" value="ECO:0007669"/>
    <property type="project" value="UniProtKB-KW"/>
</dbReference>
<name>A0A5E4Z8P9_9BURK</name>
<evidence type="ECO:0000256" key="1">
    <source>
        <dbReference type="ARBA" id="ARBA00000798"/>
    </source>
</evidence>
<dbReference type="EMBL" id="CABPSB010000041">
    <property type="protein sequence ID" value="VVE57539.1"/>
    <property type="molecule type" value="Genomic_DNA"/>
</dbReference>
<organism evidence="9 10">
    <name type="scientific">Pandoraea anhela</name>
    <dbReference type="NCBI Taxonomy" id="2508295"/>
    <lineage>
        <taxon>Bacteria</taxon>
        <taxon>Pseudomonadati</taxon>
        <taxon>Pseudomonadota</taxon>
        <taxon>Betaproteobacteria</taxon>
        <taxon>Burkholderiales</taxon>
        <taxon>Burkholderiaceae</taxon>
        <taxon>Pandoraea</taxon>
    </lineage>
</organism>
<proteinExistence type="inferred from homology"/>
<dbReference type="GO" id="GO:0006793">
    <property type="term" value="P:phosphorus metabolic process"/>
    <property type="evidence" value="ECO:0007669"/>
    <property type="project" value="UniProtKB-ARBA"/>
</dbReference>
<feature type="signal peptide" evidence="7">
    <location>
        <begin position="1"/>
        <end position="20"/>
    </location>
</feature>
<keyword evidence="4" id="KW-0378">Hydrolase</keyword>
<dbReference type="Pfam" id="PF13091">
    <property type="entry name" value="PLDc_2"/>
    <property type="match status" value="1"/>
</dbReference>
<dbReference type="AlphaFoldDB" id="A0A5E4Z8P9"/>
<dbReference type="SUPFAM" id="SSF56024">
    <property type="entry name" value="Phospholipase D/nuclease"/>
    <property type="match status" value="1"/>
</dbReference>
<protein>
    <recommendedName>
        <fullName evidence="3">phospholipase D</fullName>
        <ecNumber evidence="3">3.1.4.4</ecNumber>
    </recommendedName>
</protein>
<gene>
    <name evidence="9" type="ORF">PAN31108_05212</name>
</gene>
<feature type="domain" description="PLD phosphodiesterase" evidence="8">
    <location>
        <begin position="115"/>
        <end position="142"/>
    </location>
</feature>
<evidence type="ECO:0000256" key="5">
    <source>
        <dbReference type="ARBA" id="ARBA00022963"/>
    </source>
</evidence>
<reference evidence="9 10" key="1">
    <citation type="submission" date="2019-08" db="EMBL/GenBank/DDBJ databases">
        <authorList>
            <person name="Peeters C."/>
        </authorList>
    </citation>
    <scope>NUCLEOTIDE SEQUENCE [LARGE SCALE GENOMIC DNA]</scope>
    <source>
        <strain evidence="9 10">LMG 31108</strain>
    </source>
</reference>
<dbReference type="PANTHER" id="PTHR43856:SF1">
    <property type="entry name" value="MITOCHONDRIAL CARDIOLIPIN HYDROLASE"/>
    <property type="match status" value="1"/>
</dbReference>
<evidence type="ECO:0000256" key="4">
    <source>
        <dbReference type="ARBA" id="ARBA00022801"/>
    </source>
</evidence>
<keyword evidence="9" id="KW-0255">Endonuclease</keyword>
<evidence type="ECO:0000259" key="8">
    <source>
        <dbReference type="PROSITE" id="PS50035"/>
    </source>
</evidence>
<keyword evidence="9" id="KW-0540">Nuclease</keyword>
<evidence type="ECO:0000256" key="3">
    <source>
        <dbReference type="ARBA" id="ARBA00012027"/>
    </source>
</evidence>
<dbReference type="GO" id="GO:0016891">
    <property type="term" value="F:RNA endonuclease activity producing 5'-phosphomonoesters, hydrolytic mechanism"/>
    <property type="evidence" value="ECO:0007669"/>
    <property type="project" value="TreeGrafter"/>
</dbReference>
<keyword evidence="7" id="KW-0732">Signal</keyword>
<evidence type="ECO:0000313" key="10">
    <source>
        <dbReference type="Proteomes" id="UP000406256"/>
    </source>
</evidence>
<keyword evidence="6" id="KW-0443">Lipid metabolism</keyword>
<keyword evidence="10" id="KW-1185">Reference proteome</keyword>
<dbReference type="PANTHER" id="PTHR43856">
    <property type="entry name" value="CARDIOLIPIN HYDROLASE"/>
    <property type="match status" value="1"/>
</dbReference>
<dbReference type="Gene3D" id="3.30.870.10">
    <property type="entry name" value="Endonuclease Chain A"/>
    <property type="match status" value="1"/>
</dbReference>
<comment type="catalytic activity">
    <reaction evidence="1">
        <text>a 1,2-diacyl-sn-glycero-3-phosphocholine + H2O = a 1,2-diacyl-sn-glycero-3-phosphate + choline + H(+)</text>
        <dbReference type="Rhea" id="RHEA:14445"/>
        <dbReference type="ChEBI" id="CHEBI:15354"/>
        <dbReference type="ChEBI" id="CHEBI:15377"/>
        <dbReference type="ChEBI" id="CHEBI:15378"/>
        <dbReference type="ChEBI" id="CHEBI:57643"/>
        <dbReference type="ChEBI" id="CHEBI:58608"/>
        <dbReference type="EC" id="3.1.4.4"/>
    </reaction>
</comment>